<feature type="transmembrane region" description="Helical" evidence="6">
    <location>
        <begin position="207"/>
        <end position="232"/>
    </location>
</feature>
<evidence type="ECO:0000259" key="7">
    <source>
        <dbReference type="PROSITE" id="PS50850"/>
    </source>
</evidence>
<dbReference type="InterPro" id="IPR020846">
    <property type="entry name" value="MFS_dom"/>
</dbReference>
<dbReference type="SUPFAM" id="SSF103473">
    <property type="entry name" value="MFS general substrate transporter"/>
    <property type="match status" value="1"/>
</dbReference>
<feature type="transmembrane region" description="Helical" evidence="6">
    <location>
        <begin position="298"/>
        <end position="318"/>
    </location>
</feature>
<keyword evidence="2" id="KW-0813">Transport</keyword>
<feature type="transmembrane region" description="Helical" evidence="6">
    <location>
        <begin position="357"/>
        <end position="378"/>
    </location>
</feature>
<protein>
    <submittedName>
        <fullName evidence="8">Fucose permease</fullName>
    </submittedName>
</protein>
<dbReference type="EMBL" id="JAGGKS010000001">
    <property type="protein sequence ID" value="MBP1924711.1"/>
    <property type="molecule type" value="Genomic_DNA"/>
</dbReference>
<evidence type="ECO:0000256" key="6">
    <source>
        <dbReference type="SAM" id="Phobius"/>
    </source>
</evidence>
<dbReference type="Pfam" id="PF07690">
    <property type="entry name" value="MFS_1"/>
    <property type="match status" value="1"/>
</dbReference>
<accession>A0ABS4GAL6</accession>
<keyword evidence="3 6" id="KW-0812">Transmembrane</keyword>
<feature type="transmembrane region" description="Helical" evidence="6">
    <location>
        <begin position="44"/>
        <end position="63"/>
    </location>
</feature>
<feature type="transmembrane region" description="Helical" evidence="6">
    <location>
        <begin position="244"/>
        <end position="262"/>
    </location>
</feature>
<feature type="transmembrane region" description="Helical" evidence="6">
    <location>
        <begin position="121"/>
        <end position="141"/>
    </location>
</feature>
<gene>
    <name evidence="8" type="ORF">J2Z76_000564</name>
</gene>
<dbReference type="RefSeq" id="WP_209510455.1">
    <property type="nucleotide sequence ID" value="NZ_JAGGKS010000001.1"/>
</dbReference>
<sequence length="385" mass="42899">MKISKRNIYLIFTTFYIYFIMALFESSRGNFIPFFIDEFNTNNTTISFILSLNTVGCVIGSFAGGHLCEKFGHKFVFISGSIISTAAIFMAPFISNIYLLGLFYFIFGIGRSSLSVSVDSIVPVLSIGFEVILMNITHFMYGLGSFAGQSIYGKLLFNGISWRSIYLYLGIFFIVSIIFTLFMKIPNMKIIQEHQAIQRKELYKNPIIFLFMLAVSLQIMTEAVVNTWFINYIRTSYALNPADAAIYASIFFLLFATGRLAGGFIVNKLGDAKGLRIFLLSAALCIFFGLILKRSGLFLISISGFFISIGFPTLMVLVNKTFKQNASFAIGLITTIGNIIFVLLFNLSGFLNDLIGTYLSFFMAPAALIGSFIVITVISKKANLN</sequence>
<evidence type="ECO:0000313" key="9">
    <source>
        <dbReference type="Proteomes" id="UP001519342"/>
    </source>
</evidence>
<keyword evidence="9" id="KW-1185">Reference proteome</keyword>
<dbReference type="InterPro" id="IPR011701">
    <property type="entry name" value="MFS"/>
</dbReference>
<dbReference type="PANTHER" id="PTHR23514">
    <property type="entry name" value="BYPASS OF STOP CODON PROTEIN 6"/>
    <property type="match status" value="1"/>
</dbReference>
<dbReference type="InterPro" id="IPR051788">
    <property type="entry name" value="MFS_Transporter"/>
</dbReference>
<keyword evidence="5 6" id="KW-0472">Membrane</keyword>
<reference evidence="8 9" key="1">
    <citation type="submission" date="2021-03" db="EMBL/GenBank/DDBJ databases">
        <title>Genomic Encyclopedia of Type Strains, Phase IV (KMG-IV): sequencing the most valuable type-strain genomes for metagenomic binning, comparative biology and taxonomic classification.</title>
        <authorList>
            <person name="Goeker M."/>
        </authorList>
    </citation>
    <scope>NUCLEOTIDE SEQUENCE [LARGE SCALE GENOMIC DNA]</scope>
    <source>
        <strain evidence="8 9">DSM 24004</strain>
    </source>
</reference>
<comment type="subcellular location">
    <subcellularLocation>
        <location evidence="1">Cell membrane</location>
        <topology evidence="1">Multi-pass membrane protein</topology>
    </subcellularLocation>
</comment>
<feature type="transmembrane region" description="Helical" evidence="6">
    <location>
        <begin position="97"/>
        <end position="114"/>
    </location>
</feature>
<dbReference type="Proteomes" id="UP001519342">
    <property type="component" value="Unassembled WGS sequence"/>
</dbReference>
<evidence type="ECO:0000256" key="4">
    <source>
        <dbReference type="ARBA" id="ARBA00022989"/>
    </source>
</evidence>
<organism evidence="8 9">
    <name type="scientific">Sedimentibacter acidaminivorans</name>
    <dbReference type="NCBI Taxonomy" id="913099"/>
    <lineage>
        <taxon>Bacteria</taxon>
        <taxon>Bacillati</taxon>
        <taxon>Bacillota</taxon>
        <taxon>Tissierellia</taxon>
        <taxon>Sedimentibacter</taxon>
    </lineage>
</organism>
<dbReference type="PANTHER" id="PTHR23514:SF13">
    <property type="entry name" value="INNER MEMBRANE PROTEIN YBJJ"/>
    <property type="match status" value="1"/>
</dbReference>
<evidence type="ECO:0000256" key="5">
    <source>
        <dbReference type="ARBA" id="ARBA00023136"/>
    </source>
</evidence>
<feature type="transmembrane region" description="Helical" evidence="6">
    <location>
        <begin position="165"/>
        <end position="186"/>
    </location>
</feature>
<feature type="transmembrane region" description="Helical" evidence="6">
    <location>
        <begin position="75"/>
        <end position="91"/>
    </location>
</feature>
<name>A0ABS4GAL6_9FIRM</name>
<feature type="transmembrane region" description="Helical" evidence="6">
    <location>
        <begin position="274"/>
        <end position="292"/>
    </location>
</feature>
<evidence type="ECO:0000313" key="8">
    <source>
        <dbReference type="EMBL" id="MBP1924711.1"/>
    </source>
</evidence>
<dbReference type="InterPro" id="IPR036259">
    <property type="entry name" value="MFS_trans_sf"/>
</dbReference>
<keyword evidence="4 6" id="KW-1133">Transmembrane helix</keyword>
<comment type="caution">
    <text evidence="8">The sequence shown here is derived from an EMBL/GenBank/DDBJ whole genome shotgun (WGS) entry which is preliminary data.</text>
</comment>
<evidence type="ECO:0000256" key="1">
    <source>
        <dbReference type="ARBA" id="ARBA00004651"/>
    </source>
</evidence>
<dbReference type="Gene3D" id="1.20.1250.20">
    <property type="entry name" value="MFS general substrate transporter like domains"/>
    <property type="match status" value="2"/>
</dbReference>
<feature type="transmembrane region" description="Helical" evidence="6">
    <location>
        <begin position="330"/>
        <end position="351"/>
    </location>
</feature>
<evidence type="ECO:0000256" key="3">
    <source>
        <dbReference type="ARBA" id="ARBA00022692"/>
    </source>
</evidence>
<proteinExistence type="predicted"/>
<feature type="domain" description="Major facilitator superfamily (MFS) profile" evidence="7">
    <location>
        <begin position="10"/>
        <end position="383"/>
    </location>
</feature>
<feature type="transmembrane region" description="Helical" evidence="6">
    <location>
        <begin position="7"/>
        <end position="24"/>
    </location>
</feature>
<dbReference type="PROSITE" id="PS50850">
    <property type="entry name" value="MFS"/>
    <property type="match status" value="1"/>
</dbReference>
<evidence type="ECO:0000256" key="2">
    <source>
        <dbReference type="ARBA" id="ARBA00022448"/>
    </source>
</evidence>